<sequence length="101" mass="10708">MAPSASMLFLSYHQLHHGPADAPRDVDGGGGGGGFRFGFGNVFFSLGVLAPKRRDAAATEVQDGKQRQRARRAGGGEAEEEQPATLASKFDEAVRLSCWSS</sequence>
<reference evidence="2" key="1">
    <citation type="journal article" date="2011" name="Plant Physiol.">
        <title>Comprehensive sequence analysis of 24,783 barley full-length cDNAs derived from 12 clone libraries.</title>
        <authorList>
            <person name="Matsumoto T."/>
            <person name="Tanaka T."/>
            <person name="Sakai H."/>
            <person name="Amano N."/>
            <person name="Kanamori H."/>
            <person name="Kurita K."/>
            <person name="Kikuta A."/>
            <person name="Kamiya K."/>
            <person name="Yamamoto M."/>
            <person name="Ikawa H."/>
            <person name="Fujii N."/>
            <person name="Hori K."/>
            <person name="Itoh T."/>
            <person name="Sato K."/>
        </authorList>
    </citation>
    <scope>NUCLEOTIDE SEQUENCE</scope>
</reference>
<dbReference type="AlphaFoldDB" id="F2E0S9"/>
<dbReference type="FunCoup" id="F2E0S9">
    <property type="interactions" value="758"/>
</dbReference>
<accession>F2E0S9</accession>
<dbReference type="OMA" id="FQRRPEE"/>
<proteinExistence type="evidence at transcript level"/>
<evidence type="ECO:0000256" key="1">
    <source>
        <dbReference type="SAM" id="MobiDB-lite"/>
    </source>
</evidence>
<dbReference type="STRING" id="112509.F2E0S9"/>
<dbReference type="InParanoid" id="F2E0S9"/>
<dbReference type="KEGG" id="hvg:123447632"/>
<evidence type="ECO:0000313" key="2">
    <source>
        <dbReference type="EMBL" id="BAK00951.1"/>
    </source>
</evidence>
<name>F2E0S9_HORVV</name>
<dbReference type="EMBL" id="AK369750">
    <property type="protein sequence ID" value="BAK00951.1"/>
    <property type="molecule type" value="mRNA"/>
</dbReference>
<feature type="compositionally biased region" description="Basic and acidic residues" evidence="1">
    <location>
        <begin position="55"/>
        <end position="66"/>
    </location>
</feature>
<feature type="region of interest" description="Disordered" evidence="1">
    <location>
        <begin position="55"/>
        <end position="87"/>
    </location>
</feature>
<dbReference type="RefSeq" id="XP_044980173.1">
    <property type="nucleotide sequence ID" value="XM_045124238.1"/>
</dbReference>
<organism evidence="2">
    <name type="scientific">Hordeum vulgare subsp. vulgare</name>
    <name type="common">Domesticated barley</name>
    <dbReference type="NCBI Taxonomy" id="112509"/>
    <lineage>
        <taxon>Eukaryota</taxon>
        <taxon>Viridiplantae</taxon>
        <taxon>Streptophyta</taxon>
        <taxon>Embryophyta</taxon>
        <taxon>Tracheophyta</taxon>
        <taxon>Spermatophyta</taxon>
        <taxon>Magnoliopsida</taxon>
        <taxon>Liliopsida</taxon>
        <taxon>Poales</taxon>
        <taxon>Poaceae</taxon>
        <taxon>BOP clade</taxon>
        <taxon>Pooideae</taxon>
        <taxon>Triticodae</taxon>
        <taxon>Triticeae</taxon>
        <taxon>Hordeinae</taxon>
        <taxon>Hordeum</taxon>
    </lineage>
</organism>
<protein>
    <submittedName>
        <fullName evidence="2">Predicted protein</fullName>
    </submittedName>
</protein>
<dbReference type="Gramene" id="HORVU.MOREX.r2.4HG0282590.1">
    <property type="protein sequence ID" value="HORVU.MOREX.r2.4HG0282590.1.CDS.1"/>
    <property type="gene ID" value="HORVU.MOREX.r2.4HG0282590"/>
</dbReference>
<dbReference type="GeneID" id="123447632"/>